<dbReference type="eggNOG" id="ENOG502SUWG">
    <property type="taxonomic scope" value="Eukaryota"/>
</dbReference>
<proteinExistence type="predicted"/>
<evidence type="ECO:0000313" key="2">
    <source>
        <dbReference type="Proteomes" id="UP000006671"/>
    </source>
</evidence>
<dbReference type="Proteomes" id="UP000006671">
    <property type="component" value="Unassembled WGS sequence"/>
</dbReference>
<evidence type="ECO:0000313" key="1">
    <source>
        <dbReference type="EMBL" id="EFC36399.1"/>
    </source>
</evidence>
<dbReference type="EMBL" id="GG738931">
    <property type="protein sequence ID" value="EFC36399.1"/>
    <property type="molecule type" value="Genomic_DNA"/>
</dbReference>
<name>D2W3D7_NAEGR</name>
<dbReference type="KEGG" id="ngr:NAEGRDRAFT_75909"/>
<organism evidence="2">
    <name type="scientific">Naegleria gruberi</name>
    <name type="common">Amoeba</name>
    <dbReference type="NCBI Taxonomy" id="5762"/>
    <lineage>
        <taxon>Eukaryota</taxon>
        <taxon>Discoba</taxon>
        <taxon>Heterolobosea</taxon>
        <taxon>Tetramitia</taxon>
        <taxon>Eutetramitia</taxon>
        <taxon>Vahlkampfiidae</taxon>
        <taxon>Naegleria</taxon>
    </lineage>
</organism>
<dbReference type="InParanoid" id="D2W3D7"/>
<dbReference type="GeneID" id="8862312"/>
<reference evidence="1 2" key="1">
    <citation type="journal article" date="2010" name="Cell">
        <title>The genome of Naegleria gruberi illuminates early eukaryotic versatility.</title>
        <authorList>
            <person name="Fritz-Laylin L.K."/>
            <person name="Prochnik S.E."/>
            <person name="Ginger M.L."/>
            <person name="Dacks J.B."/>
            <person name="Carpenter M.L."/>
            <person name="Field M.C."/>
            <person name="Kuo A."/>
            <person name="Paredez A."/>
            <person name="Chapman J."/>
            <person name="Pham J."/>
            <person name="Shu S."/>
            <person name="Neupane R."/>
            <person name="Cipriano M."/>
            <person name="Mancuso J."/>
            <person name="Tu H."/>
            <person name="Salamov A."/>
            <person name="Lindquist E."/>
            <person name="Shapiro H."/>
            <person name="Lucas S."/>
            <person name="Grigoriev I.V."/>
            <person name="Cande W.Z."/>
            <person name="Fulton C."/>
            <person name="Rokhsar D.S."/>
            <person name="Dawson S.C."/>
        </authorList>
    </citation>
    <scope>NUCLEOTIDE SEQUENCE [LARGE SCALE GENOMIC DNA]</scope>
    <source>
        <strain evidence="1 2">NEG-M</strain>
    </source>
</reference>
<keyword evidence="2" id="KW-1185">Reference proteome</keyword>
<dbReference type="VEuPathDB" id="AmoebaDB:NAEGRDRAFT_75909"/>
<accession>D2W3D7</accession>
<protein>
    <submittedName>
        <fullName evidence="1">Predicted protein</fullName>
    </submittedName>
</protein>
<dbReference type="RefSeq" id="XP_002669143.1">
    <property type="nucleotide sequence ID" value="XM_002669097.1"/>
</dbReference>
<dbReference type="AlphaFoldDB" id="D2W3D7"/>
<gene>
    <name evidence="1" type="ORF">NAEGRDRAFT_75909</name>
</gene>
<sequence length="325" mass="36344">MLPQEFCKIPIHGENSHMVLSLIIVSDTEAKLALSAQDSPAFFHSASITGSIFKNSLEEAREIISVGSAGKLVVMRQNHEMVNLCKKEDQECKITFFKQNESIQNAMEYVVRNLTKPYLNSDWILIMKCAGTDMGYDSIHWTTGSTLNSDKRNDLFEGLSAKYPEFNLMQVNELLLVTPNGQAHLVLKEAKTMLERFQSNKTEIAHLRKGQDPLSLASGFEMANFMVPKSPYWKINAYSNKYPETFKARIGGFFSYQWNSSDYGVDTLNFPGSAEIAGIGITDKVFNPFCPARSFGVRQAHDSDSLPSGGQTSGEVHIYARLVNQ</sequence>